<evidence type="ECO:0000256" key="2">
    <source>
        <dbReference type="SAM" id="SignalP"/>
    </source>
</evidence>
<sequence>MNTVLTAAAAAAVAAVDAAVDEYRKNSDPPMETESRSDVVPDGTGPSTAAVAAIWKESEQEWMGQRV</sequence>
<protein>
    <submittedName>
        <fullName evidence="4">Uncharacterized protein</fullName>
    </submittedName>
</protein>
<evidence type="ECO:0000313" key="4">
    <source>
        <dbReference type="WBParaSite" id="sdigi.contig502.g8703.t1"/>
    </source>
</evidence>
<reference evidence="4" key="1">
    <citation type="submission" date="2022-11" db="UniProtKB">
        <authorList>
            <consortium name="WormBaseParasite"/>
        </authorList>
    </citation>
    <scope>IDENTIFICATION</scope>
</reference>
<name>A0A915Q311_9BILA</name>
<evidence type="ECO:0000256" key="1">
    <source>
        <dbReference type="SAM" id="MobiDB-lite"/>
    </source>
</evidence>
<feature type="chain" id="PRO_5036745121" evidence="2">
    <location>
        <begin position="19"/>
        <end position="67"/>
    </location>
</feature>
<keyword evidence="3" id="KW-1185">Reference proteome</keyword>
<dbReference type="Proteomes" id="UP000887581">
    <property type="component" value="Unplaced"/>
</dbReference>
<feature type="signal peptide" evidence="2">
    <location>
        <begin position="1"/>
        <end position="18"/>
    </location>
</feature>
<evidence type="ECO:0000313" key="3">
    <source>
        <dbReference type="Proteomes" id="UP000887581"/>
    </source>
</evidence>
<dbReference type="AlphaFoldDB" id="A0A915Q311"/>
<dbReference type="WBParaSite" id="sdigi.contig502.g8703.t1">
    <property type="protein sequence ID" value="sdigi.contig502.g8703.t1"/>
    <property type="gene ID" value="sdigi.contig502.g8703"/>
</dbReference>
<keyword evidence="2" id="KW-0732">Signal</keyword>
<organism evidence="3 4">
    <name type="scientific">Setaria digitata</name>
    <dbReference type="NCBI Taxonomy" id="48799"/>
    <lineage>
        <taxon>Eukaryota</taxon>
        <taxon>Metazoa</taxon>
        <taxon>Ecdysozoa</taxon>
        <taxon>Nematoda</taxon>
        <taxon>Chromadorea</taxon>
        <taxon>Rhabditida</taxon>
        <taxon>Spirurina</taxon>
        <taxon>Spiruromorpha</taxon>
        <taxon>Filarioidea</taxon>
        <taxon>Setariidae</taxon>
        <taxon>Setaria</taxon>
    </lineage>
</organism>
<feature type="compositionally biased region" description="Basic and acidic residues" evidence="1">
    <location>
        <begin position="24"/>
        <end position="39"/>
    </location>
</feature>
<proteinExistence type="predicted"/>
<accession>A0A915Q311</accession>
<feature type="region of interest" description="Disordered" evidence="1">
    <location>
        <begin position="24"/>
        <end position="46"/>
    </location>
</feature>